<feature type="region of interest" description="Disordered" evidence="7">
    <location>
        <begin position="785"/>
        <end position="846"/>
    </location>
</feature>
<evidence type="ECO:0000256" key="5">
    <source>
        <dbReference type="PIRSR" id="PIRSR602129-50"/>
    </source>
</evidence>
<evidence type="ECO:0000259" key="8">
    <source>
        <dbReference type="PROSITE" id="PS50030"/>
    </source>
</evidence>
<feature type="compositionally biased region" description="Polar residues" evidence="7">
    <location>
        <begin position="449"/>
        <end position="486"/>
    </location>
</feature>
<feature type="compositionally biased region" description="Polar residues" evidence="7">
    <location>
        <begin position="614"/>
        <end position="635"/>
    </location>
</feature>
<feature type="region of interest" description="Disordered" evidence="7">
    <location>
        <begin position="432"/>
        <end position="518"/>
    </location>
</feature>
<name>A0A9Q8WJR1_9PEZI</name>
<feature type="region of interest" description="Disordered" evidence="7">
    <location>
        <begin position="304"/>
        <end position="381"/>
    </location>
</feature>
<sequence length="1550" mass="168046">MPVQPSTTQHPAPSTQHPAPGTSTSLPPPLPQDDYPAPLSPPLHKPKVHWHYPLWARRPTPSTSGPFFPLLLLGLLLAACTCMPSGASLQVDHTHIILGSTCHLKQFDPKVDKRPFLLAPFSDAAWSAAISNPIHSVSLSDAGVRLPQPPLRMIEAMFVVAFPFPPSTSGSLFPIPYPTMAGVLSKRQQARNEKVLHDLVHSVPGNNLCADCQARNPAWASWSLGVFLCMRCAAIHRKLGTHISKVKSLSMDSWSNEQVENMKKVGNVRSNQIYNPDNKRPPVPVDADEADSAMERFIRTKYMNNIPIPTRKQHSGLSDEGVPPPLPPKSGGKFGFRSASSIFPLSSRLRKDSSLRNTMSSPREPRSPSPSDLPNKPSKVFGASVSYEQEDTERKLASLRDMGFSDGQRNGMVLKGVNGNLERAIETLVRLGESDRRSPSLTGPRESSLRATRSHANLSTSSGLSAPHQTFSDHPQSPSTASSNNPFDMLPPQPQSSQSTGTLQNKNPYANNPFGAPTQQQQDIAQAFGSMSLAPAQPLFPHHTGGLPASQPFAQPQQTYQQSMTPPIPQQHQQQNYNPMSFNSNMTYPQPIQPQATGYNPFLTNQAQPQQQQNLAVNTGPSSSPYANNPFTRSPTRIQSLSLGQIPEQSQSNFYMDSPQTMTPQSSNPFFAQLGSQPTGQQQVPQQQQMYQQPFQQEQPAFGQQQQNPYQQQQQNAYQQPAQQLVQQPFQQQPQHPFQQQKMPQQQYQAPTAQAQYQQQPLQPQRPDKASILALYSQPQLAPQPFAPQTQAQTPEVHPEVAASQQQSQDAASGSMVAGSKNPFLMNGGGGGGGMSSPPPPPQQVMAAPVANTVGPRKAGVSRESMAFTDMQWTNGRHSPDAFASLSARHMTRPRLDRVAPTRWDDTLCRSSEYIALPPRPMIQTPQRGDESNPGRPQKPRRVRAKLSAILELLIYISCSYFQMTSPSFQARLRAAIPDGSDAPTLPSRASLAAASASLPRRPSSHSTGASTGASAKGEDKDNDGTYLAPLGTEATLAHILTDIVPALNGQARSGRYYGFVTGGTLPVAEAADNIVSALDQNVQVHLPEQTVATEVESVALGMLADVLGLEDGSGGGEGGVWKGKTFTTGATASNVLGLACGREHVIAKRGGNVGEQGLLGACVSAGVKGVRVLTSMGHSSLSKAASVVGVGRANVAELPLSADEPWRLDLEGVERVLREGEEDGVVSVIAVSAGEVNTGRFATGGKGEMERLRGLADRFGAWIHVDGAFGIFARALEAKPEFAKIREMASGLELADSITVDGHKLLNVPYDCGMFFCRSLPTQKTVFTNPNAAYLSSAGASAIPSPLNIGLENSRRFRALPAYAVLRSEGRSGLAAILSRMVVLARKLAAWIRASEAYELLPEGVWDIEEMTHMVVLFRARDEGLDGELVGRINGTREVYVSGTSWKGRKAVRVAVGSWRVDVERDFEVVTRVLGDIAKAWARESGRKVRGWYLGHFSFFSVIMRSGRGRWSRGQGGASGIRSFEITLQPSLHFWFDSPLLTFFLSAPR</sequence>
<dbReference type="GO" id="GO:0005737">
    <property type="term" value="C:cytoplasm"/>
    <property type="evidence" value="ECO:0007669"/>
    <property type="project" value="TreeGrafter"/>
</dbReference>
<feature type="domain" description="Arf-GAP" evidence="9">
    <location>
        <begin position="193"/>
        <end position="315"/>
    </location>
</feature>
<dbReference type="SMART" id="SM00105">
    <property type="entry name" value="ArfGap"/>
    <property type="match status" value="1"/>
</dbReference>
<feature type="compositionally biased region" description="Low complexity" evidence="7">
    <location>
        <begin position="992"/>
        <end position="1016"/>
    </location>
</feature>
<feature type="region of interest" description="Disordered" evidence="7">
    <location>
        <begin position="535"/>
        <end position="635"/>
    </location>
</feature>
<dbReference type="Pfam" id="PF00282">
    <property type="entry name" value="Pyridoxal_deC"/>
    <property type="match status" value="1"/>
</dbReference>
<feature type="region of interest" description="Disordered" evidence="7">
    <location>
        <begin position="919"/>
        <end position="942"/>
    </location>
</feature>
<feature type="compositionally biased region" description="Low complexity" evidence="7">
    <location>
        <begin position="785"/>
        <end position="795"/>
    </location>
</feature>
<dbReference type="KEGG" id="clup:CLUP02_10839"/>
<dbReference type="PROSITE" id="PS50030">
    <property type="entry name" value="UBA"/>
    <property type="match status" value="1"/>
</dbReference>
<dbReference type="InterPro" id="IPR021115">
    <property type="entry name" value="Pyridoxal-P_BS"/>
</dbReference>
<dbReference type="Gene3D" id="3.90.1150.10">
    <property type="entry name" value="Aspartate Aminotransferase, domain 1"/>
    <property type="match status" value="1"/>
</dbReference>
<dbReference type="CDD" id="cd08204">
    <property type="entry name" value="ArfGap"/>
    <property type="match status" value="1"/>
</dbReference>
<dbReference type="GO" id="GO:0030170">
    <property type="term" value="F:pyridoxal phosphate binding"/>
    <property type="evidence" value="ECO:0007669"/>
    <property type="project" value="InterPro"/>
</dbReference>
<keyword evidence="3 5" id="KW-0663">Pyridoxal phosphate</keyword>
<dbReference type="InterPro" id="IPR038508">
    <property type="entry name" value="ArfGAP_dom_sf"/>
</dbReference>
<feature type="region of interest" description="Disordered" evidence="7">
    <location>
        <begin position="1"/>
        <end position="39"/>
    </location>
</feature>
<dbReference type="Gene3D" id="1.10.220.150">
    <property type="entry name" value="Arf GTPase activating protein"/>
    <property type="match status" value="1"/>
</dbReference>
<dbReference type="InterPro" id="IPR015422">
    <property type="entry name" value="PyrdxlP-dep_Trfase_small"/>
</dbReference>
<gene>
    <name evidence="10" type="ORF">CLUP02_10839</name>
</gene>
<feature type="modified residue" description="N6-(pyridoxal phosphate)lysine" evidence="5">
    <location>
        <position position="1305"/>
    </location>
</feature>
<keyword evidence="6" id="KW-0863">Zinc-finger</keyword>
<evidence type="ECO:0000256" key="2">
    <source>
        <dbReference type="ARBA" id="ARBA00009533"/>
    </source>
</evidence>
<feature type="compositionally biased region" description="Polar residues" evidence="7">
    <location>
        <begin position="570"/>
        <end position="605"/>
    </location>
</feature>
<dbReference type="GeneID" id="73344821"/>
<dbReference type="SUPFAM" id="SSF46934">
    <property type="entry name" value="UBA-like"/>
    <property type="match status" value="1"/>
</dbReference>
<evidence type="ECO:0000313" key="10">
    <source>
        <dbReference type="EMBL" id="UQC85342.1"/>
    </source>
</evidence>
<evidence type="ECO:0000256" key="4">
    <source>
        <dbReference type="ARBA" id="ARBA00023239"/>
    </source>
</evidence>
<dbReference type="SMART" id="SM00165">
    <property type="entry name" value="UBA"/>
    <property type="match status" value="1"/>
</dbReference>
<protein>
    <submittedName>
        <fullName evidence="10">UBA/TS-N domain-containing protein</fullName>
    </submittedName>
</protein>
<organism evidence="10 11">
    <name type="scientific">Colletotrichum lupini</name>
    <dbReference type="NCBI Taxonomy" id="145971"/>
    <lineage>
        <taxon>Eukaryota</taxon>
        <taxon>Fungi</taxon>
        <taxon>Dikarya</taxon>
        <taxon>Ascomycota</taxon>
        <taxon>Pezizomycotina</taxon>
        <taxon>Sordariomycetes</taxon>
        <taxon>Hypocreomycetidae</taxon>
        <taxon>Glomerellales</taxon>
        <taxon>Glomerellaceae</taxon>
        <taxon>Colletotrichum</taxon>
        <taxon>Colletotrichum acutatum species complex</taxon>
    </lineage>
</organism>
<evidence type="ECO:0000256" key="1">
    <source>
        <dbReference type="ARBA" id="ARBA00001933"/>
    </source>
</evidence>
<feature type="compositionally biased region" description="Polar residues" evidence="7">
    <location>
        <begin position="1"/>
        <end position="17"/>
    </location>
</feature>
<dbReference type="PANTHER" id="PTHR45705:SF7">
    <property type="entry name" value="ACTIVATING PROTEIN FOR ARF, PUTATIVE (AFU_ORTHOLOGUE AFUA_4G09120)-RELATED"/>
    <property type="match status" value="1"/>
</dbReference>
<dbReference type="InterPro" id="IPR015421">
    <property type="entry name" value="PyrdxlP-dep_Trfase_major"/>
</dbReference>
<dbReference type="FunFam" id="1.10.220.150:FF:000026">
    <property type="entry name" value="GTPase activating protein for Arf, putative"/>
    <property type="match status" value="1"/>
</dbReference>
<evidence type="ECO:0000256" key="3">
    <source>
        <dbReference type="ARBA" id="ARBA00022898"/>
    </source>
</evidence>
<dbReference type="InterPro" id="IPR051718">
    <property type="entry name" value="ARF_GTPase-activating"/>
</dbReference>
<dbReference type="Gene3D" id="3.40.640.10">
    <property type="entry name" value="Type I PLP-dependent aspartate aminotransferase-like (Major domain)"/>
    <property type="match status" value="1"/>
</dbReference>
<keyword evidence="6" id="KW-0862">Zinc</keyword>
<feature type="compositionally biased region" description="Low complexity" evidence="7">
    <location>
        <begin position="802"/>
        <end position="815"/>
    </location>
</feature>
<reference evidence="10" key="1">
    <citation type="journal article" date="2021" name="Mol. Plant Microbe Interact.">
        <title>Complete Genome Sequence of the Plant-Pathogenic Fungus Colletotrichum lupini.</title>
        <authorList>
            <person name="Baroncelli R."/>
            <person name="Pensec F."/>
            <person name="Da Lio D."/>
            <person name="Boufleur T."/>
            <person name="Vicente I."/>
            <person name="Sarrocco S."/>
            <person name="Picot A."/>
            <person name="Baraldi E."/>
            <person name="Sukno S."/>
            <person name="Thon M."/>
            <person name="Le Floch G."/>
        </authorList>
    </citation>
    <scope>NUCLEOTIDE SEQUENCE</scope>
    <source>
        <strain evidence="10">IMI 504893</strain>
    </source>
</reference>
<dbReference type="InterPro" id="IPR002129">
    <property type="entry name" value="PyrdxlP-dep_de-COase"/>
</dbReference>
<dbReference type="PANTHER" id="PTHR45705">
    <property type="entry name" value="FI20236P1"/>
    <property type="match status" value="1"/>
</dbReference>
<dbReference type="Pfam" id="PF01412">
    <property type="entry name" value="ArfGap"/>
    <property type="match status" value="1"/>
</dbReference>
<dbReference type="Gene3D" id="1.10.8.10">
    <property type="entry name" value="DNA helicase RuvA subunit, C-terminal domain"/>
    <property type="match status" value="1"/>
</dbReference>
<dbReference type="EMBL" id="CP019477">
    <property type="protein sequence ID" value="UQC85342.1"/>
    <property type="molecule type" value="Genomic_DNA"/>
</dbReference>
<keyword evidence="4" id="KW-0456">Lyase</keyword>
<dbReference type="GO" id="GO:0019752">
    <property type="term" value="P:carboxylic acid metabolic process"/>
    <property type="evidence" value="ECO:0007669"/>
    <property type="project" value="InterPro"/>
</dbReference>
<evidence type="ECO:0000256" key="7">
    <source>
        <dbReference type="SAM" id="MobiDB-lite"/>
    </source>
</evidence>
<comment type="similarity">
    <text evidence="2">Belongs to the group II decarboxylase family.</text>
</comment>
<dbReference type="RefSeq" id="XP_049146956.1">
    <property type="nucleotide sequence ID" value="XM_049289811.1"/>
</dbReference>
<dbReference type="InterPro" id="IPR001164">
    <property type="entry name" value="ArfGAP_dom"/>
</dbReference>
<feature type="region of interest" description="Disordered" evidence="7">
    <location>
        <begin position="992"/>
        <end position="1027"/>
    </location>
</feature>
<evidence type="ECO:0000259" key="9">
    <source>
        <dbReference type="PROSITE" id="PS50115"/>
    </source>
</evidence>
<dbReference type="PRINTS" id="PR00405">
    <property type="entry name" value="REVINTRACTNG"/>
</dbReference>
<dbReference type="InterPro" id="IPR009060">
    <property type="entry name" value="UBA-like_sf"/>
</dbReference>
<feature type="region of interest" description="Disordered" evidence="7">
    <location>
        <begin position="652"/>
        <end position="767"/>
    </location>
</feature>
<feature type="compositionally biased region" description="Low complexity" evidence="7">
    <location>
        <begin position="551"/>
        <end position="562"/>
    </location>
</feature>
<dbReference type="PROSITE" id="PS00392">
    <property type="entry name" value="DDC_GAD_HDC_YDC"/>
    <property type="match status" value="1"/>
</dbReference>
<evidence type="ECO:0000313" key="11">
    <source>
        <dbReference type="Proteomes" id="UP000830671"/>
    </source>
</evidence>
<dbReference type="InterPro" id="IPR037278">
    <property type="entry name" value="ARFGAP/RecO"/>
</dbReference>
<accession>A0A9Q8WJR1</accession>
<feature type="domain" description="UBA" evidence="8">
    <location>
        <begin position="389"/>
        <end position="431"/>
    </location>
</feature>
<feature type="compositionally biased region" description="Polar residues" evidence="7">
    <location>
        <begin position="652"/>
        <end position="676"/>
    </location>
</feature>
<dbReference type="PROSITE" id="PS50115">
    <property type="entry name" value="ARFGAP"/>
    <property type="match status" value="1"/>
</dbReference>
<dbReference type="GO" id="GO:0016831">
    <property type="term" value="F:carboxy-lyase activity"/>
    <property type="evidence" value="ECO:0007669"/>
    <property type="project" value="InterPro"/>
</dbReference>
<comment type="cofactor">
    <cofactor evidence="1 5">
        <name>pyridoxal 5'-phosphate</name>
        <dbReference type="ChEBI" id="CHEBI:597326"/>
    </cofactor>
</comment>
<proteinExistence type="inferred from homology"/>
<dbReference type="GO" id="GO:0008270">
    <property type="term" value="F:zinc ion binding"/>
    <property type="evidence" value="ECO:0007669"/>
    <property type="project" value="UniProtKB-KW"/>
</dbReference>
<keyword evidence="6" id="KW-0479">Metal-binding</keyword>
<keyword evidence="11" id="KW-1185">Reference proteome</keyword>
<dbReference type="SUPFAM" id="SSF53383">
    <property type="entry name" value="PLP-dependent transferases"/>
    <property type="match status" value="1"/>
</dbReference>
<dbReference type="SUPFAM" id="SSF57863">
    <property type="entry name" value="ArfGap/RecO-like zinc finger"/>
    <property type="match status" value="1"/>
</dbReference>
<evidence type="ECO:0000256" key="6">
    <source>
        <dbReference type="PROSITE-ProRule" id="PRU00288"/>
    </source>
</evidence>
<feature type="compositionally biased region" description="Polar residues" evidence="7">
    <location>
        <begin position="495"/>
        <end position="510"/>
    </location>
</feature>
<dbReference type="InterPro" id="IPR015424">
    <property type="entry name" value="PyrdxlP-dep_Trfase"/>
</dbReference>
<dbReference type="Proteomes" id="UP000830671">
    <property type="component" value="Chromosome 5"/>
</dbReference>
<feature type="compositionally biased region" description="Low complexity" evidence="7">
    <location>
        <begin position="677"/>
        <end position="765"/>
    </location>
</feature>
<dbReference type="InterPro" id="IPR015940">
    <property type="entry name" value="UBA"/>
</dbReference>
<dbReference type="GO" id="GO:0005096">
    <property type="term" value="F:GTPase activator activity"/>
    <property type="evidence" value="ECO:0007669"/>
    <property type="project" value="InterPro"/>
</dbReference>